<gene>
    <name evidence="10" type="primary">100635695</name>
</gene>
<reference evidence="10" key="2">
    <citation type="submission" date="2017-05" db="UniProtKB">
        <authorList>
            <consortium name="EnsemblMetazoa"/>
        </authorList>
    </citation>
    <scope>IDENTIFICATION</scope>
</reference>
<keyword evidence="5 9" id="KW-0732">Signal</keyword>
<accession>A0A1X7ULD2</accession>
<name>A0A1X7ULD2_AMPQE</name>
<comment type="subcellular location">
    <subcellularLocation>
        <location evidence="1">Endoplasmic reticulum membrane</location>
        <topology evidence="1">Single-pass type I membrane protein</topology>
    </subcellularLocation>
</comment>
<dbReference type="PANTHER" id="PTHR21397:SF4">
    <property type="entry name" value="ER MEMBRANE PROTEIN COMPLEX SUBUNIT 10"/>
    <property type="match status" value="1"/>
</dbReference>
<reference evidence="11" key="1">
    <citation type="journal article" date="2010" name="Nature">
        <title>The Amphimedon queenslandica genome and the evolution of animal complexity.</title>
        <authorList>
            <person name="Srivastava M."/>
            <person name="Simakov O."/>
            <person name="Chapman J."/>
            <person name="Fahey B."/>
            <person name="Gauthier M.E."/>
            <person name="Mitros T."/>
            <person name="Richards G.S."/>
            <person name="Conaco C."/>
            <person name="Dacre M."/>
            <person name="Hellsten U."/>
            <person name="Larroux C."/>
            <person name="Putnam N.H."/>
            <person name="Stanke M."/>
            <person name="Adamska M."/>
            <person name="Darling A."/>
            <person name="Degnan S.M."/>
            <person name="Oakley T.H."/>
            <person name="Plachetzki D.C."/>
            <person name="Zhai Y."/>
            <person name="Adamski M."/>
            <person name="Calcino A."/>
            <person name="Cummins S.F."/>
            <person name="Goodstein D.M."/>
            <person name="Harris C."/>
            <person name="Jackson D.J."/>
            <person name="Leys S.P."/>
            <person name="Shu S."/>
            <person name="Woodcroft B.J."/>
            <person name="Vervoort M."/>
            <person name="Kosik K.S."/>
            <person name="Manning G."/>
            <person name="Degnan B.M."/>
            <person name="Rokhsar D.S."/>
        </authorList>
    </citation>
    <scope>NUCLEOTIDE SEQUENCE [LARGE SCALE GENOMIC DNA]</scope>
</reference>
<evidence type="ECO:0000256" key="9">
    <source>
        <dbReference type="SAM" id="SignalP"/>
    </source>
</evidence>
<dbReference type="AlphaFoldDB" id="A0A1X7ULD2"/>
<keyword evidence="7" id="KW-1133">Transmembrane helix</keyword>
<keyword evidence="11" id="KW-1185">Reference proteome</keyword>
<dbReference type="STRING" id="400682.A0A1X7ULD2"/>
<dbReference type="KEGG" id="aqu:100635695"/>
<organism evidence="10">
    <name type="scientific">Amphimedon queenslandica</name>
    <name type="common">Sponge</name>
    <dbReference type="NCBI Taxonomy" id="400682"/>
    <lineage>
        <taxon>Eukaryota</taxon>
        <taxon>Metazoa</taxon>
        <taxon>Porifera</taxon>
        <taxon>Demospongiae</taxon>
        <taxon>Heteroscleromorpha</taxon>
        <taxon>Haplosclerida</taxon>
        <taxon>Niphatidae</taxon>
        <taxon>Amphimedon</taxon>
    </lineage>
</organism>
<evidence type="ECO:0000256" key="6">
    <source>
        <dbReference type="ARBA" id="ARBA00022824"/>
    </source>
</evidence>
<protein>
    <recommendedName>
        <fullName evidence="3">ER membrane protein complex subunit 10</fullName>
    </recommendedName>
</protein>
<dbReference type="eggNOG" id="KOG4827">
    <property type="taxonomic scope" value="Eukaryota"/>
</dbReference>
<dbReference type="InParanoid" id="A0A1X7ULD2"/>
<feature type="signal peptide" evidence="9">
    <location>
        <begin position="1"/>
        <end position="20"/>
    </location>
</feature>
<dbReference type="OMA" id="QFNDVLW"/>
<dbReference type="CDD" id="cd22209">
    <property type="entry name" value="EMC10"/>
    <property type="match status" value="1"/>
</dbReference>
<comment type="similarity">
    <text evidence="2">Belongs to the EMC10 family.</text>
</comment>
<dbReference type="Proteomes" id="UP000007879">
    <property type="component" value="Unassembled WGS sequence"/>
</dbReference>
<keyword evidence="8" id="KW-0472">Membrane</keyword>
<dbReference type="OrthoDB" id="1894652at2759"/>
<dbReference type="PANTHER" id="PTHR21397">
    <property type="entry name" value="CHROMATIN COMPLEXES SUBUNIT BAP18-RELATED"/>
    <property type="match status" value="1"/>
</dbReference>
<evidence type="ECO:0000256" key="7">
    <source>
        <dbReference type="ARBA" id="ARBA00022989"/>
    </source>
</evidence>
<evidence type="ECO:0000313" key="10">
    <source>
        <dbReference type="EnsemblMetazoa" id="Aqu2.1.28476_001"/>
    </source>
</evidence>
<dbReference type="GO" id="GO:0005789">
    <property type="term" value="C:endoplasmic reticulum membrane"/>
    <property type="evidence" value="ECO:0007669"/>
    <property type="project" value="UniProtKB-SubCell"/>
</dbReference>
<evidence type="ECO:0000256" key="5">
    <source>
        <dbReference type="ARBA" id="ARBA00022729"/>
    </source>
</evidence>
<sequence>MKCFLVLFVLFLCSLRPGDGAGKKVVKEKGRAPVVNEVGGALDTGLIHSLDLEHSIGSGGVFKVRGTLTFRSSSSSLSPSLSQDTLTDEDSSLFEKAALSNDYYYIRIKNNITNVNEGEADYVMSLTSACGLLKSSLKDIITIHGDGQGGIISVSVSPVNPVLETGLTCNDVQGRSFFTTTVQYTVSKTGAVPNVQSYLQREEAEKAKKDNEDNRSFLQKYWLHLVIGFVGLQFLMSMGGGGGGAS</sequence>
<dbReference type="EnsemblMetazoa" id="XM_011406414.2">
    <property type="protein sequence ID" value="XP_011404716.2"/>
    <property type="gene ID" value="LOC100635695"/>
</dbReference>
<keyword evidence="4" id="KW-0812">Transmembrane</keyword>
<keyword evidence="6" id="KW-0256">Endoplasmic reticulum</keyword>
<feature type="chain" id="PRO_5010888055" description="ER membrane protein complex subunit 10" evidence="9">
    <location>
        <begin position="21"/>
        <end position="246"/>
    </location>
</feature>
<dbReference type="EnsemblMetazoa" id="Aqu2.1.28476_001">
    <property type="protein sequence ID" value="Aqu2.1.28476_001"/>
    <property type="gene ID" value="Aqu2.1.28476"/>
</dbReference>
<evidence type="ECO:0000256" key="1">
    <source>
        <dbReference type="ARBA" id="ARBA00004115"/>
    </source>
</evidence>
<proteinExistence type="inferred from homology"/>
<evidence type="ECO:0000256" key="3">
    <source>
        <dbReference type="ARBA" id="ARBA00020105"/>
    </source>
</evidence>
<evidence type="ECO:0000256" key="2">
    <source>
        <dbReference type="ARBA" id="ARBA00007695"/>
    </source>
</evidence>
<evidence type="ECO:0000256" key="8">
    <source>
        <dbReference type="ARBA" id="ARBA00023136"/>
    </source>
</evidence>
<evidence type="ECO:0000256" key="4">
    <source>
        <dbReference type="ARBA" id="ARBA00022692"/>
    </source>
</evidence>
<dbReference type="Pfam" id="PF21203">
    <property type="entry name" value="ECM10"/>
    <property type="match status" value="1"/>
</dbReference>
<evidence type="ECO:0000313" key="11">
    <source>
        <dbReference type="Proteomes" id="UP000007879"/>
    </source>
</evidence>